<dbReference type="Gene3D" id="3.20.20.70">
    <property type="entry name" value="Aldolase class I"/>
    <property type="match status" value="1"/>
</dbReference>
<keyword evidence="2" id="KW-0479">Metal-binding</keyword>
<dbReference type="GO" id="GO:0051536">
    <property type="term" value="F:iron-sulfur cluster binding"/>
    <property type="evidence" value="ECO:0007669"/>
    <property type="project" value="UniProtKB-KW"/>
</dbReference>
<keyword evidence="1" id="KW-0949">S-adenosyl-L-methionine</keyword>
<dbReference type="RefSeq" id="WP_072774254.1">
    <property type="nucleotide sequence ID" value="NZ_FRDN01000013.1"/>
</dbReference>
<accession>A0A1M7UKI3</accession>
<comment type="similarity">
    <text evidence="5">Belongs to the radical SAM superfamily. Anaerobic sulfatase-maturating enzyme family.</text>
</comment>
<dbReference type="AlphaFoldDB" id="A0A1M7UKI3"/>
<dbReference type="SUPFAM" id="SSF102114">
    <property type="entry name" value="Radical SAM enzymes"/>
    <property type="match status" value="1"/>
</dbReference>
<dbReference type="GO" id="GO:0046872">
    <property type="term" value="F:metal ion binding"/>
    <property type="evidence" value="ECO:0007669"/>
    <property type="project" value="UniProtKB-KW"/>
</dbReference>
<keyword evidence="8" id="KW-1185">Reference proteome</keyword>
<dbReference type="SFLD" id="SFLDS00029">
    <property type="entry name" value="Radical_SAM"/>
    <property type="match status" value="1"/>
</dbReference>
<dbReference type="EMBL" id="FRDN01000013">
    <property type="protein sequence ID" value="SHN83489.1"/>
    <property type="molecule type" value="Genomic_DNA"/>
</dbReference>
<dbReference type="InterPro" id="IPR023867">
    <property type="entry name" value="Sulphatase_maturase_rSAM"/>
</dbReference>
<gene>
    <name evidence="7" type="ORF">SAMN02745215_04046</name>
</gene>
<evidence type="ECO:0000256" key="2">
    <source>
        <dbReference type="ARBA" id="ARBA00022723"/>
    </source>
</evidence>
<dbReference type="InterPro" id="IPR013785">
    <property type="entry name" value="Aldolase_TIM"/>
</dbReference>
<dbReference type="CDD" id="cd01335">
    <property type="entry name" value="Radical_SAM"/>
    <property type="match status" value="1"/>
</dbReference>
<dbReference type="Pfam" id="PF04055">
    <property type="entry name" value="Radical_SAM"/>
    <property type="match status" value="1"/>
</dbReference>
<sequence>MTFEFPTETAGIYGSFAPGTKTLKLPSQTMTFHPSWEDETGRLYIIFSTECNLRCVYCFQNGMRRSNGDLDIGQLHTYIGELQNEIQEIVLFGGEPLLHSNLEIIASVLERFDYLRFIIFTNGNFDREYLDLIDRYSYTIAGITISLDGPREIHNRRRINPRRDSYAAIMENLLALAKLGVNTTVSINVDRSNAGAIHRLFDDILKFASLHTMNYMLNPVKYIQNALTYQDLFDLYFSLKSRYPLKIFLNNRLIDNLSSLFANKPLSRARCNLAKTLVLNIPEGSIFACPQNAATKIGSMTPQGITVDKTPIDHYLSLTRYSNAKCGACDLNYLCPFGCPFIETESDCRNVVELLLQKALDHFELLVDVKELGM</sequence>
<dbReference type="PANTHER" id="PTHR43273">
    <property type="entry name" value="ANAEROBIC SULFATASE-MATURATING ENZYME HOMOLOG ASLB-RELATED"/>
    <property type="match status" value="1"/>
</dbReference>
<reference evidence="8" key="1">
    <citation type="submission" date="2016-12" db="EMBL/GenBank/DDBJ databases">
        <authorList>
            <person name="Varghese N."/>
            <person name="Submissions S."/>
        </authorList>
    </citation>
    <scope>NUCLEOTIDE SEQUENCE [LARGE SCALE GENOMIC DNA]</scope>
    <source>
        <strain evidence="8">DSM 11544</strain>
    </source>
</reference>
<dbReference type="PROSITE" id="PS51918">
    <property type="entry name" value="RADICAL_SAM"/>
    <property type="match status" value="1"/>
</dbReference>
<organism evidence="7 8">
    <name type="scientific">Desulfitobacterium chlororespirans DSM 11544</name>
    <dbReference type="NCBI Taxonomy" id="1121395"/>
    <lineage>
        <taxon>Bacteria</taxon>
        <taxon>Bacillati</taxon>
        <taxon>Bacillota</taxon>
        <taxon>Clostridia</taxon>
        <taxon>Eubacteriales</taxon>
        <taxon>Desulfitobacteriaceae</taxon>
        <taxon>Desulfitobacterium</taxon>
    </lineage>
</organism>
<dbReference type="InterPro" id="IPR007197">
    <property type="entry name" value="rSAM"/>
</dbReference>
<dbReference type="Proteomes" id="UP000184010">
    <property type="component" value="Unassembled WGS sequence"/>
</dbReference>
<dbReference type="STRING" id="1121395.SAMN02745215_04046"/>
<evidence type="ECO:0000256" key="5">
    <source>
        <dbReference type="ARBA" id="ARBA00023601"/>
    </source>
</evidence>
<keyword evidence="4" id="KW-0411">Iron-sulfur</keyword>
<evidence type="ECO:0000256" key="4">
    <source>
        <dbReference type="ARBA" id="ARBA00023014"/>
    </source>
</evidence>
<evidence type="ECO:0000313" key="7">
    <source>
        <dbReference type="EMBL" id="SHN83489.1"/>
    </source>
</evidence>
<protein>
    <submittedName>
        <fullName evidence="7">Radical SAM additional 4Fe4S-binding SPASM domain-containing protein</fullName>
    </submittedName>
</protein>
<evidence type="ECO:0000256" key="1">
    <source>
        <dbReference type="ARBA" id="ARBA00022691"/>
    </source>
</evidence>
<dbReference type="GO" id="GO:0016491">
    <property type="term" value="F:oxidoreductase activity"/>
    <property type="evidence" value="ECO:0007669"/>
    <property type="project" value="InterPro"/>
</dbReference>
<evidence type="ECO:0000259" key="6">
    <source>
        <dbReference type="PROSITE" id="PS51918"/>
    </source>
</evidence>
<dbReference type="SFLD" id="SFLDG01067">
    <property type="entry name" value="SPASM/twitch_domain_containing"/>
    <property type="match status" value="1"/>
</dbReference>
<evidence type="ECO:0000256" key="3">
    <source>
        <dbReference type="ARBA" id="ARBA00023004"/>
    </source>
</evidence>
<evidence type="ECO:0000313" key="8">
    <source>
        <dbReference type="Proteomes" id="UP000184010"/>
    </source>
</evidence>
<name>A0A1M7UKI3_9FIRM</name>
<dbReference type="InterPro" id="IPR058240">
    <property type="entry name" value="rSAM_sf"/>
</dbReference>
<feature type="domain" description="Radical SAM core" evidence="6">
    <location>
        <begin position="37"/>
        <end position="246"/>
    </location>
</feature>
<keyword evidence="3" id="KW-0408">Iron</keyword>
<proteinExistence type="inferred from homology"/>
<dbReference type="PANTHER" id="PTHR43273:SF3">
    <property type="entry name" value="ANAEROBIC SULFATASE-MATURATING ENZYME HOMOLOG ASLB-RELATED"/>
    <property type="match status" value="1"/>
</dbReference>